<organism evidence="2 3">
    <name type="scientific">Roseimicrobium gellanilyticum</name>
    <dbReference type="NCBI Taxonomy" id="748857"/>
    <lineage>
        <taxon>Bacteria</taxon>
        <taxon>Pseudomonadati</taxon>
        <taxon>Verrucomicrobiota</taxon>
        <taxon>Verrucomicrobiia</taxon>
        <taxon>Verrucomicrobiales</taxon>
        <taxon>Verrucomicrobiaceae</taxon>
        <taxon>Roseimicrobium</taxon>
    </lineage>
</organism>
<dbReference type="EMBL" id="QNRR01000002">
    <property type="protein sequence ID" value="RBP46256.1"/>
    <property type="molecule type" value="Genomic_DNA"/>
</dbReference>
<gene>
    <name evidence="2" type="ORF">DES53_102643</name>
</gene>
<dbReference type="RefSeq" id="WP_113957784.1">
    <property type="nucleotide sequence ID" value="NZ_QNRR01000002.1"/>
</dbReference>
<protein>
    <submittedName>
        <fullName evidence="2">Uncharacterized protein</fullName>
    </submittedName>
</protein>
<accession>A0A366HRY2</accession>
<keyword evidence="1" id="KW-0732">Signal</keyword>
<proteinExistence type="predicted"/>
<dbReference type="AlphaFoldDB" id="A0A366HRY2"/>
<evidence type="ECO:0000313" key="3">
    <source>
        <dbReference type="Proteomes" id="UP000253426"/>
    </source>
</evidence>
<name>A0A366HRY2_9BACT</name>
<dbReference type="Proteomes" id="UP000253426">
    <property type="component" value="Unassembled WGS sequence"/>
</dbReference>
<feature type="chain" id="PRO_5016810518" evidence="1">
    <location>
        <begin position="21"/>
        <end position="173"/>
    </location>
</feature>
<keyword evidence="3" id="KW-1185">Reference proteome</keyword>
<dbReference type="OrthoDB" id="5764172at2"/>
<feature type="signal peptide" evidence="1">
    <location>
        <begin position="1"/>
        <end position="20"/>
    </location>
</feature>
<evidence type="ECO:0000256" key="1">
    <source>
        <dbReference type="SAM" id="SignalP"/>
    </source>
</evidence>
<evidence type="ECO:0000313" key="2">
    <source>
        <dbReference type="EMBL" id="RBP46256.1"/>
    </source>
</evidence>
<sequence length="173" mass="18541">MKALLIAAFLGLAAATTLRAEDAKLVVGQFTFALPAPWKQAENTGMMTKAIVNYQVEGGSKLEAKYYDFGGPSGGVEANIKRWIGQFEGTPEVKREDLEKNGTKIALLTATGTFLDGAPMSPQKTPRPGYTMLGAVLEGSDSSCFIKLTGPKDDVAKMQEAFKKMALSPFEAK</sequence>
<comment type="caution">
    <text evidence="2">The sequence shown here is derived from an EMBL/GenBank/DDBJ whole genome shotgun (WGS) entry which is preliminary data.</text>
</comment>
<reference evidence="2 3" key="1">
    <citation type="submission" date="2018-06" db="EMBL/GenBank/DDBJ databases">
        <title>Genomic Encyclopedia of Type Strains, Phase IV (KMG-IV): sequencing the most valuable type-strain genomes for metagenomic binning, comparative biology and taxonomic classification.</title>
        <authorList>
            <person name="Goeker M."/>
        </authorList>
    </citation>
    <scope>NUCLEOTIDE SEQUENCE [LARGE SCALE GENOMIC DNA]</scope>
    <source>
        <strain evidence="2 3">DSM 25532</strain>
    </source>
</reference>